<reference evidence="2 3" key="1">
    <citation type="submission" date="2017-07" db="EMBL/GenBank/DDBJ databases">
        <title>A draft genome sequence of Komagataeibacter swingsii LMG 22125.</title>
        <authorList>
            <person name="Skraban J."/>
            <person name="Cleenwerck I."/>
            <person name="Vandamme P."/>
            <person name="Trcek J."/>
        </authorList>
    </citation>
    <scope>NUCLEOTIDE SEQUENCE [LARGE SCALE GENOMIC DNA]</scope>
    <source>
        <strain evidence="2 3">LMG 22125</strain>
    </source>
</reference>
<dbReference type="GO" id="GO:0016301">
    <property type="term" value="F:kinase activity"/>
    <property type="evidence" value="ECO:0007669"/>
    <property type="project" value="InterPro"/>
</dbReference>
<keyword evidence="3" id="KW-1185">Reference proteome</keyword>
<evidence type="ECO:0000313" key="3">
    <source>
        <dbReference type="Proteomes" id="UP000247371"/>
    </source>
</evidence>
<dbReference type="EMBL" id="NKUB01000057">
    <property type="protein sequence ID" value="PYD68134.1"/>
    <property type="molecule type" value="Genomic_DNA"/>
</dbReference>
<gene>
    <name evidence="2" type="ORF">CFR76_16825</name>
</gene>
<name>A0A2V4RGV9_9PROT</name>
<protein>
    <submittedName>
        <fullName evidence="2">Type II toxin-antitoxin system death-on-curing family toxin</fullName>
    </submittedName>
</protein>
<dbReference type="Gene3D" id="1.20.120.1870">
    <property type="entry name" value="Fic/DOC protein, Fido domain"/>
    <property type="match status" value="1"/>
</dbReference>
<dbReference type="Pfam" id="PF02661">
    <property type="entry name" value="Fic"/>
    <property type="match status" value="1"/>
</dbReference>
<accession>A0A2V4RGV9</accession>
<comment type="caution">
    <text evidence="2">The sequence shown here is derived from an EMBL/GenBank/DDBJ whole genome shotgun (WGS) entry which is preliminary data.</text>
</comment>
<evidence type="ECO:0000259" key="1">
    <source>
        <dbReference type="PROSITE" id="PS51459"/>
    </source>
</evidence>
<dbReference type="PIRSF" id="PIRSF018297">
    <property type="entry name" value="Doc"/>
    <property type="match status" value="1"/>
</dbReference>
<dbReference type="InterPro" id="IPR003812">
    <property type="entry name" value="Fido"/>
</dbReference>
<feature type="domain" description="Fido" evidence="1">
    <location>
        <begin position="7"/>
        <end position="126"/>
    </location>
</feature>
<evidence type="ECO:0000313" key="2">
    <source>
        <dbReference type="EMBL" id="PYD68134.1"/>
    </source>
</evidence>
<proteinExistence type="predicted"/>
<dbReference type="RefSeq" id="WP_025440217.1">
    <property type="nucleotide sequence ID" value="NZ_NKUB01000057.1"/>
</dbReference>
<dbReference type="SUPFAM" id="SSF140931">
    <property type="entry name" value="Fic-like"/>
    <property type="match status" value="1"/>
</dbReference>
<dbReference type="Proteomes" id="UP000247371">
    <property type="component" value="Unassembled WGS sequence"/>
</dbReference>
<dbReference type="InterPro" id="IPR006440">
    <property type="entry name" value="Doc"/>
</dbReference>
<dbReference type="InterPro" id="IPR053737">
    <property type="entry name" value="Type_II_TA_Toxin"/>
</dbReference>
<dbReference type="PROSITE" id="PS51459">
    <property type="entry name" value="FIDO"/>
    <property type="match status" value="1"/>
</dbReference>
<organism evidence="2 3">
    <name type="scientific">Komagataeibacter swingsii</name>
    <dbReference type="NCBI Taxonomy" id="215220"/>
    <lineage>
        <taxon>Bacteria</taxon>
        <taxon>Pseudomonadati</taxon>
        <taxon>Pseudomonadota</taxon>
        <taxon>Alphaproteobacteria</taxon>
        <taxon>Acetobacterales</taxon>
        <taxon>Acetobacteraceae</taxon>
        <taxon>Komagataeibacter</taxon>
    </lineage>
</organism>
<dbReference type="NCBIfam" id="TIGR01550">
    <property type="entry name" value="DOC_P1"/>
    <property type="match status" value="1"/>
</dbReference>
<dbReference type="PANTHER" id="PTHR39426:SF1">
    <property type="entry name" value="HOMOLOGY TO DEATH-ON-CURING PROTEIN OF PHAGE P1"/>
    <property type="match status" value="1"/>
</dbReference>
<dbReference type="AlphaFoldDB" id="A0A2V4RGV9"/>
<sequence>MNKPEFLEVDAVLFLHDCALREYGGAQGIKSADLLHSALDRPLNRYHYADPVPVDLFDIAAAYAFGIAGNHPFNDANKRTGWACCVLFLKANGQNVAITAPDVVERMVALVERKIDETEFALWLRKHQLP</sequence>
<dbReference type="InterPro" id="IPR036597">
    <property type="entry name" value="Fido-like_dom_sf"/>
</dbReference>
<dbReference type="PANTHER" id="PTHR39426">
    <property type="entry name" value="HOMOLOGY TO DEATH-ON-CURING PROTEIN OF PHAGE P1"/>
    <property type="match status" value="1"/>
</dbReference>